<dbReference type="SUPFAM" id="SSF51735">
    <property type="entry name" value="NAD(P)-binding Rossmann-fold domains"/>
    <property type="match status" value="1"/>
</dbReference>
<dbReference type="InterPro" id="IPR036291">
    <property type="entry name" value="NAD(P)-bd_dom_sf"/>
</dbReference>
<gene>
    <name evidence="1" type="ORF">Syun_005293</name>
</gene>
<evidence type="ECO:0000313" key="1">
    <source>
        <dbReference type="EMBL" id="KAK9164391.1"/>
    </source>
</evidence>
<dbReference type="PANTHER" id="PTHR11092">
    <property type="entry name" value="SUGAR NUCLEOTIDE EPIMERASE RELATED"/>
    <property type="match status" value="1"/>
</dbReference>
<dbReference type="EMBL" id="JBBNAF010000002">
    <property type="protein sequence ID" value="KAK9164391.1"/>
    <property type="molecule type" value="Genomic_DNA"/>
</dbReference>
<keyword evidence="2" id="KW-1185">Reference proteome</keyword>
<accession>A0AAP0L4U1</accession>
<sequence length="107" mass="11933">MQRMCTSTAFKITCVNKDDRRGSNQMIISITGATGFIGRRLVRKLHSANNFPGILIAEESEWNDCIRGSNGVVNLAGMSISTRWSSEVWDAELILNRIIFTVLLNEA</sequence>
<reference evidence="1 2" key="1">
    <citation type="submission" date="2024-01" db="EMBL/GenBank/DDBJ databases">
        <title>Genome assemblies of Stephania.</title>
        <authorList>
            <person name="Yang L."/>
        </authorList>
    </citation>
    <scope>NUCLEOTIDE SEQUENCE [LARGE SCALE GENOMIC DNA]</scope>
    <source>
        <strain evidence="1">YNDBR</strain>
        <tissue evidence="1">Leaf</tissue>
    </source>
</reference>
<evidence type="ECO:0000313" key="2">
    <source>
        <dbReference type="Proteomes" id="UP001420932"/>
    </source>
</evidence>
<organism evidence="1 2">
    <name type="scientific">Stephania yunnanensis</name>
    <dbReference type="NCBI Taxonomy" id="152371"/>
    <lineage>
        <taxon>Eukaryota</taxon>
        <taxon>Viridiplantae</taxon>
        <taxon>Streptophyta</taxon>
        <taxon>Embryophyta</taxon>
        <taxon>Tracheophyta</taxon>
        <taxon>Spermatophyta</taxon>
        <taxon>Magnoliopsida</taxon>
        <taxon>Ranunculales</taxon>
        <taxon>Menispermaceae</taxon>
        <taxon>Menispermoideae</taxon>
        <taxon>Cissampelideae</taxon>
        <taxon>Stephania</taxon>
    </lineage>
</organism>
<dbReference type="AlphaFoldDB" id="A0AAP0L4U1"/>
<evidence type="ECO:0008006" key="3">
    <source>
        <dbReference type="Google" id="ProtNLM"/>
    </source>
</evidence>
<dbReference type="Gene3D" id="3.40.50.720">
    <property type="entry name" value="NAD(P)-binding Rossmann-like Domain"/>
    <property type="match status" value="1"/>
</dbReference>
<dbReference type="PANTHER" id="PTHR11092:SF0">
    <property type="entry name" value="EPIMERASE FAMILY PROTEIN SDR39U1"/>
    <property type="match status" value="1"/>
</dbReference>
<name>A0AAP0L4U1_9MAGN</name>
<comment type="caution">
    <text evidence="1">The sequence shown here is derived from an EMBL/GenBank/DDBJ whole genome shotgun (WGS) entry which is preliminary data.</text>
</comment>
<protein>
    <recommendedName>
        <fullName evidence="3">NAD-dependent epimerase/dehydratase domain-containing protein</fullName>
    </recommendedName>
</protein>
<proteinExistence type="predicted"/>
<dbReference type="Proteomes" id="UP001420932">
    <property type="component" value="Unassembled WGS sequence"/>
</dbReference>